<feature type="region of interest" description="Disordered" evidence="2">
    <location>
        <begin position="490"/>
        <end position="512"/>
    </location>
</feature>
<proteinExistence type="predicted"/>
<protein>
    <submittedName>
        <fullName evidence="3">Uncharacterized protein</fullName>
    </submittedName>
</protein>
<dbReference type="EMBL" id="JAURVH010001527">
    <property type="protein sequence ID" value="KAK5914346.1"/>
    <property type="molecule type" value="Genomic_DNA"/>
</dbReference>
<keyword evidence="4" id="KW-1185">Reference proteome</keyword>
<sequence>MEGTKSDQSNMETSDSQSDESLLQFDAETVKLLVTRGDELLECVTIWEERYGALEEEMETKEAQHKQQLQENLVTINLLKRREEELLQSQDKSTKDLAEIQQSWESGKQGMNYVVDEKNRQAARNHTLETEKQKMELKLKQVMKHNTNQTCKINAMEKEVQQLKEQMREKEDKFSKDLAEEHLSCEMKLKLVEEENEDLATSNTSWETDVQQLKEQMREKEDKFSKDLAEEHLSCEMKLKLVEEENEDLATSNTSWETDVQQLKEQMREKDKFSKDLAKKNLRCETKVHFIETKFQEVEKKKDNLVLKMLIGETVVQAKFEKAKESIHTLIEENKSWEIIVKQKDVRVQQLENDLDEQEKKFSEDLAEKHQSWATQLEQVEAKCKRVQKQKNHLAKMKKSWETDVKQLEDQMREKEQQFSQDLAEEHLSCETKVHLMETTFQEEEKKMEDEKTLLEDLCLHMKNKSRGFFAHRRATEERDVILQKMLRKMQEKEMRKKAKGEKEEKEEAGRQ</sequence>
<dbReference type="Proteomes" id="UP001331515">
    <property type="component" value="Unassembled WGS sequence"/>
</dbReference>
<name>A0AAN8HG17_CHAGU</name>
<feature type="coiled-coil region" evidence="1">
    <location>
        <begin position="341"/>
        <end position="425"/>
    </location>
</feature>
<reference evidence="3 4" key="1">
    <citation type="journal article" date="2023" name="Mol. Biol. Evol.">
        <title>Genomics of Secondarily Temperate Adaptation in the Only Non-Antarctic Icefish.</title>
        <authorList>
            <person name="Rivera-Colon A.G."/>
            <person name="Rayamajhi N."/>
            <person name="Minhas B.F."/>
            <person name="Madrigal G."/>
            <person name="Bilyk K.T."/>
            <person name="Yoon V."/>
            <person name="Hune M."/>
            <person name="Gregory S."/>
            <person name="Cheng C.H.C."/>
            <person name="Catchen J.M."/>
        </authorList>
    </citation>
    <scope>NUCLEOTIDE SEQUENCE [LARGE SCALE GENOMIC DNA]</scope>
    <source>
        <tissue evidence="3">White muscle</tissue>
    </source>
</reference>
<comment type="caution">
    <text evidence="3">The sequence shown here is derived from an EMBL/GenBank/DDBJ whole genome shotgun (WGS) entry which is preliminary data.</text>
</comment>
<gene>
    <name evidence="3" type="ORF">CgunFtcFv8_008794</name>
</gene>
<evidence type="ECO:0000313" key="4">
    <source>
        <dbReference type="Proteomes" id="UP001331515"/>
    </source>
</evidence>
<organism evidence="3 4">
    <name type="scientific">Champsocephalus gunnari</name>
    <name type="common">Mackerel icefish</name>
    <dbReference type="NCBI Taxonomy" id="52237"/>
    <lineage>
        <taxon>Eukaryota</taxon>
        <taxon>Metazoa</taxon>
        <taxon>Chordata</taxon>
        <taxon>Craniata</taxon>
        <taxon>Vertebrata</taxon>
        <taxon>Euteleostomi</taxon>
        <taxon>Actinopterygii</taxon>
        <taxon>Neopterygii</taxon>
        <taxon>Teleostei</taxon>
        <taxon>Neoteleostei</taxon>
        <taxon>Acanthomorphata</taxon>
        <taxon>Eupercaria</taxon>
        <taxon>Perciformes</taxon>
        <taxon>Notothenioidei</taxon>
        <taxon>Channichthyidae</taxon>
        <taxon>Champsocephalus</taxon>
    </lineage>
</organism>
<accession>A0AAN8HG17</accession>
<dbReference type="AlphaFoldDB" id="A0AAN8HG17"/>
<evidence type="ECO:0000313" key="3">
    <source>
        <dbReference type="EMBL" id="KAK5914346.1"/>
    </source>
</evidence>
<feature type="coiled-coil region" evidence="1">
    <location>
        <begin position="44"/>
        <end position="86"/>
    </location>
</feature>
<evidence type="ECO:0000256" key="1">
    <source>
        <dbReference type="SAM" id="Coils"/>
    </source>
</evidence>
<evidence type="ECO:0000256" key="2">
    <source>
        <dbReference type="SAM" id="MobiDB-lite"/>
    </source>
</evidence>
<feature type="region of interest" description="Disordered" evidence="2">
    <location>
        <begin position="1"/>
        <end position="22"/>
    </location>
</feature>
<feature type="compositionally biased region" description="Polar residues" evidence="2">
    <location>
        <begin position="1"/>
        <end position="21"/>
    </location>
</feature>
<keyword evidence="1" id="KW-0175">Coiled coil</keyword>
<feature type="coiled-coil region" evidence="1">
    <location>
        <begin position="118"/>
        <end position="266"/>
    </location>
</feature>